<feature type="region of interest" description="Disordered" evidence="1">
    <location>
        <begin position="1"/>
        <end position="203"/>
    </location>
</feature>
<dbReference type="Proteomes" id="UP000039021">
    <property type="component" value="Unassembled WGS sequence"/>
</dbReference>
<protein>
    <submittedName>
        <fullName evidence="2">Uncharacterized protein</fullName>
    </submittedName>
</protein>
<feature type="compositionally biased region" description="Basic and acidic residues" evidence="1">
    <location>
        <begin position="158"/>
        <end position="173"/>
    </location>
</feature>
<gene>
    <name evidence="2" type="ORF">ERS007739_00364</name>
</gene>
<feature type="compositionally biased region" description="Basic and acidic residues" evidence="1">
    <location>
        <begin position="117"/>
        <end position="131"/>
    </location>
</feature>
<evidence type="ECO:0000313" key="3">
    <source>
        <dbReference type="Proteomes" id="UP000039021"/>
    </source>
</evidence>
<accession>A0A654ZID7</accession>
<evidence type="ECO:0000256" key="1">
    <source>
        <dbReference type="SAM" id="MobiDB-lite"/>
    </source>
</evidence>
<reference evidence="3" key="1">
    <citation type="submission" date="2015-03" db="EMBL/GenBank/DDBJ databases">
        <authorList>
            <consortium name="Pathogen Informatics"/>
        </authorList>
    </citation>
    <scope>NUCLEOTIDE SEQUENCE [LARGE SCALE GENOMIC DNA]</scope>
    <source>
        <strain evidence="3">N09902308</strain>
    </source>
</reference>
<feature type="compositionally biased region" description="Basic and acidic residues" evidence="1">
    <location>
        <begin position="56"/>
        <end position="70"/>
    </location>
</feature>
<proteinExistence type="predicted"/>
<name>A0A654ZID7_MYCTX</name>
<evidence type="ECO:0000313" key="2">
    <source>
        <dbReference type="EMBL" id="COW93932.1"/>
    </source>
</evidence>
<comment type="caution">
    <text evidence="2">The sequence shown here is derived from an EMBL/GenBank/DDBJ whole genome shotgun (WGS) entry which is preliminary data.</text>
</comment>
<dbReference type="EMBL" id="CSBK01000101">
    <property type="protein sequence ID" value="COW93932.1"/>
    <property type="molecule type" value="Genomic_DNA"/>
</dbReference>
<organism evidence="2 3">
    <name type="scientific">Mycobacterium tuberculosis</name>
    <dbReference type="NCBI Taxonomy" id="1773"/>
    <lineage>
        <taxon>Bacteria</taxon>
        <taxon>Bacillati</taxon>
        <taxon>Actinomycetota</taxon>
        <taxon>Actinomycetes</taxon>
        <taxon>Mycobacteriales</taxon>
        <taxon>Mycobacteriaceae</taxon>
        <taxon>Mycobacterium</taxon>
        <taxon>Mycobacterium tuberculosis complex</taxon>
    </lineage>
</organism>
<sequence>MRQQNPPVDLPRRATVENRGFLEIGRQRAEELPHQVGTERATEQSRHDHRPRRIHPPHDPHENELWDDGHRQRHHQSAQVQDEQRIAAPELQSREGITGQRAEEDLPGGDTSGIQHGVEEHPPERHQREHLAVVGPLRMRREQRRLGHLAVRLQGARQRPDDREQRAPSDPDQSRVQGKPTNEVAVDYSISPAHGTPPRSAGA</sequence>
<dbReference type="AlphaFoldDB" id="A0A654ZID7"/>